<dbReference type="InterPro" id="IPR049053">
    <property type="entry name" value="AFCA-like_C"/>
</dbReference>
<evidence type="ECO:0000259" key="4">
    <source>
        <dbReference type="Pfam" id="PF22124"/>
    </source>
</evidence>
<dbReference type="GO" id="GO:0005975">
    <property type="term" value="P:carbohydrate metabolic process"/>
    <property type="evidence" value="ECO:0007669"/>
    <property type="project" value="InterPro"/>
</dbReference>
<accession>A0A521BNJ0</accession>
<dbReference type="InterPro" id="IPR016518">
    <property type="entry name" value="Alpha-L-fucosidase"/>
</dbReference>
<dbReference type="SUPFAM" id="SSF48208">
    <property type="entry name" value="Six-hairpin glycosidases"/>
    <property type="match status" value="1"/>
</dbReference>
<dbReference type="Pfam" id="PF22124">
    <property type="entry name" value="Glyco_hydro_95_cat"/>
    <property type="match status" value="1"/>
</dbReference>
<sequence>MNYLRWPLLLSSLIFLAACNHSPQPPSMDQTMSLWYDEPAEEWVEALPVGNGRLGVMVFGQPGREELQLNEETVWAGEPGNNISPQVGEAIPVLRELLNEEKYAEAQAYADEHISSSNQGMPYQPVGGLFIDFPGHENYSDYKRSLDIEKAIATTSYTVDGVTFTREIFSSFTDDVIVMKMTASEPGQITGSFSFDSPQQHETTFEGDQITVKGKTSDHEGKTGRVEFTSIMKAETEGGEITANDTVISVTDADELTLFISIGTNFKSFDDISGDPDKVATSKLEASLGKDYEAIKQSHIDFYQQYFNRVDLYLGDTEASQKTTDVRVENFASANDPQLAALYFQFGRYLLISSSQPGGQPPTLQGIWNNQMFPPWDSKYTININAEMNYWPSELTNLSELHEPLFEMVRGIAQTGQQSARQTYDADGWVTHHNTDIWRATDPIDGMGSWGMWPMGGVWLSQQMYEHFLFTGDTAFIKQEYPIFKSASQYFLDELQPYLDTDWMVVSPSVSPENRYQLPSGETPAITAGATMDNQLIFDLFTRTAIIGELVGDDPAFIEEINAMKEKIPPMQIGQHGQLQEWMKDWDDPEDQHRHISHLYGFHPSNQISPYRTPELFAAAKQTLLHRGDPSTGWSMGWKVNFWARMLDGDHAYKLITDQLSPSRLPDGSEKGGTYPNLFDAHPPFQIDGNFGCTAGIAEMLVQSHDEALHILPALPSAWPDGYVKGLRARGGFEVDIDWKNDRLVTLWLKSDLGGVSRIRSYVPLEGEGLVEASGENPNPFYQNPEVKEPLISEDAELLDLDLEKVYTYDLETEAGEEYVIYGKVGESKL</sequence>
<gene>
    <name evidence="5" type="ORF">SAMN06265219_102387</name>
</gene>
<dbReference type="Pfam" id="PF14498">
    <property type="entry name" value="Glyco_hyd_65N_2"/>
    <property type="match status" value="1"/>
</dbReference>
<dbReference type="PANTHER" id="PTHR31084:SF0">
    <property type="entry name" value="ALPHA-L-FUCOSIDASE 2"/>
    <property type="match status" value="1"/>
</dbReference>
<dbReference type="PANTHER" id="PTHR31084">
    <property type="entry name" value="ALPHA-L-FUCOSIDASE 2"/>
    <property type="match status" value="1"/>
</dbReference>
<evidence type="ECO:0000313" key="6">
    <source>
        <dbReference type="Proteomes" id="UP000317557"/>
    </source>
</evidence>
<dbReference type="RefSeq" id="WP_142453381.1">
    <property type="nucleotide sequence ID" value="NZ_FXTP01000002.1"/>
</dbReference>
<dbReference type="Gene3D" id="2.70.98.50">
    <property type="entry name" value="putative glycoside hydrolase family protein from bacillus halodurans"/>
    <property type="match status" value="1"/>
</dbReference>
<keyword evidence="1" id="KW-0732">Signal</keyword>
<dbReference type="OrthoDB" id="9802600at2"/>
<feature type="signal peptide" evidence="1">
    <location>
        <begin position="1"/>
        <end position="17"/>
    </location>
</feature>
<evidence type="ECO:0000256" key="1">
    <source>
        <dbReference type="SAM" id="SignalP"/>
    </source>
</evidence>
<proteinExistence type="predicted"/>
<dbReference type="EMBL" id="FXTP01000002">
    <property type="protein sequence ID" value="SMO48170.1"/>
    <property type="molecule type" value="Genomic_DNA"/>
</dbReference>
<feature type="domain" description="Glycosyl hydrolase family 95 N-terminal" evidence="2">
    <location>
        <begin position="34"/>
        <end position="268"/>
    </location>
</feature>
<dbReference type="PROSITE" id="PS51257">
    <property type="entry name" value="PROKAR_LIPOPROTEIN"/>
    <property type="match status" value="1"/>
</dbReference>
<dbReference type="GO" id="GO:0004560">
    <property type="term" value="F:alpha-L-fucosidase activity"/>
    <property type="evidence" value="ECO:0007669"/>
    <property type="project" value="InterPro"/>
</dbReference>
<feature type="domain" description="Glycosyl hydrolase family 95 catalytic" evidence="4">
    <location>
        <begin position="292"/>
        <end position="701"/>
    </location>
</feature>
<organism evidence="5 6">
    <name type="scientific">Gracilimonas mengyeensis</name>
    <dbReference type="NCBI Taxonomy" id="1302730"/>
    <lineage>
        <taxon>Bacteria</taxon>
        <taxon>Pseudomonadati</taxon>
        <taxon>Balneolota</taxon>
        <taxon>Balneolia</taxon>
        <taxon>Balneolales</taxon>
        <taxon>Balneolaceae</taxon>
        <taxon>Gracilimonas</taxon>
    </lineage>
</organism>
<dbReference type="Gene3D" id="2.60.40.1180">
    <property type="entry name" value="Golgi alpha-mannosidase II"/>
    <property type="match status" value="1"/>
</dbReference>
<feature type="chain" id="PRO_5022207987" evidence="1">
    <location>
        <begin position="18"/>
        <end position="830"/>
    </location>
</feature>
<evidence type="ECO:0000313" key="5">
    <source>
        <dbReference type="EMBL" id="SMO48170.1"/>
    </source>
</evidence>
<dbReference type="AlphaFoldDB" id="A0A521BNJ0"/>
<dbReference type="PIRSF" id="PIRSF007663">
    <property type="entry name" value="UCP007663"/>
    <property type="match status" value="1"/>
</dbReference>
<dbReference type="InterPro" id="IPR008928">
    <property type="entry name" value="6-hairpin_glycosidase_sf"/>
</dbReference>
<dbReference type="InterPro" id="IPR054363">
    <property type="entry name" value="GH95_cat"/>
</dbReference>
<name>A0A521BNJ0_9BACT</name>
<dbReference type="InterPro" id="IPR013780">
    <property type="entry name" value="Glyco_hydro_b"/>
</dbReference>
<evidence type="ECO:0000259" key="2">
    <source>
        <dbReference type="Pfam" id="PF14498"/>
    </source>
</evidence>
<feature type="domain" description="Alpha fucosidase A-like C-terminal" evidence="3">
    <location>
        <begin position="703"/>
        <end position="763"/>
    </location>
</feature>
<protein>
    <submittedName>
        <fullName evidence="5">Alpha-L-fucosidase 2</fullName>
    </submittedName>
</protein>
<evidence type="ECO:0000259" key="3">
    <source>
        <dbReference type="Pfam" id="PF21307"/>
    </source>
</evidence>
<reference evidence="5 6" key="1">
    <citation type="submission" date="2017-05" db="EMBL/GenBank/DDBJ databases">
        <authorList>
            <person name="Varghese N."/>
            <person name="Submissions S."/>
        </authorList>
    </citation>
    <scope>NUCLEOTIDE SEQUENCE [LARGE SCALE GENOMIC DNA]</scope>
    <source>
        <strain evidence="5 6">DSM 21985</strain>
    </source>
</reference>
<dbReference type="Proteomes" id="UP000317557">
    <property type="component" value="Unassembled WGS sequence"/>
</dbReference>
<dbReference type="InterPro" id="IPR027414">
    <property type="entry name" value="GH95_N_dom"/>
</dbReference>
<dbReference type="Pfam" id="PF21307">
    <property type="entry name" value="Glyco_hydro_95_C"/>
    <property type="match status" value="1"/>
</dbReference>
<keyword evidence="6" id="KW-1185">Reference proteome</keyword>